<accession>A0ABQ0A5N7</accession>
<comment type="similarity">
    <text evidence="2">Belongs to the anaerobic coproporphyrinogen-III oxidase family. HemW subfamily.</text>
</comment>
<keyword evidence="6 10" id="KW-0479">Metal-binding</keyword>
<keyword evidence="7 10" id="KW-0408">Iron</keyword>
<evidence type="ECO:0000313" key="13">
    <source>
        <dbReference type="Proteomes" id="UP001465153"/>
    </source>
</evidence>
<comment type="function">
    <text evidence="10">Probably acts as a heme chaperone, transferring heme to an unknown acceptor. Binds one molecule of heme per monomer, possibly covalently. Binds 1 [4Fe-4S] cluster. The cluster is coordinated with 3 cysteines and an exchangeable S-adenosyl-L-methionine.</text>
</comment>
<protein>
    <recommendedName>
        <fullName evidence="3 10">Heme chaperone HemW</fullName>
    </recommendedName>
</protein>
<reference evidence="12 13" key="1">
    <citation type="submission" date="2024-04" db="EMBL/GenBank/DDBJ databases">
        <title>Draft genome sequence of Sessilibacter corallicola NBRC 116591.</title>
        <authorList>
            <person name="Miyakawa T."/>
            <person name="Kusuya Y."/>
            <person name="Miura T."/>
        </authorList>
    </citation>
    <scope>NUCLEOTIDE SEQUENCE [LARGE SCALE GENOMIC DNA]</scope>
    <source>
        <strain evidence="12 13">KU-00831-HH</strain>
    </source>
</reference>
<dbReference type="RefSeq" id="WP_353301733.1">
    <property type="nucleotide sequence ID" value="NZ_BAABWN010000002.1"/>
</dbReference>
<dbReference type="SFLD" id="SFLDF00288">
    <property type="entry name" value="HemN-like__clustered_with_nucl"/>
    <property type="match status" value="1"/>
</dbReference>
<dbReference type="SFLD" id="SFLDS00029">
    <property type="entry name" value="Radical_SAM"/>
    <property type="match status" value="1"/>
</dbReference>
<gene>
    <name evidence="12" type="primary">hemW</name>
    <name evidence="12" type="ORF">NBRC116591_07620</name>
</gene>
<dbReference type="EMBL" id="BAABWN010000002">
    <property type="protein sequence ID" value="GAA6166952.1"/>
    <property type="molecule type" value="Genomic_DNA"/>
</dbReference>
<evidence type="ECO:0000259" key="11">
    <source>
        <dbReference type="PROSITE" id="PS51918"/>
    </source>
</evidence>
<dbReference type="InterPro" id="IPR006638">
    <property type="entry name" value="Elp3/MiaA/NifB-like_rSAM"/>
</dbReference>
<sequence length="392" mass="43981">MPTLKLPPLSLYVHIPWCVRKCPYCDFNSHSTQSSAQNGGIPEQEYLKQLLLDMNFEQENAQNRKLTSIFFGGGTPSLFSDGTIATIIEAAEKTFGFEDDIEITLEANPGTAEQSKFSGFFNGGVNRLSLGVQSFNPKHLNVLGRIHSSDEAKNAIAMAKSAGFRRINIDLMHGLPEQTLEDALFDIETAVSLGPNHLSWYQLTIEPNTEFFSAPPRLPEDDNLADIQEAGYERINQLGFHQYEVSAYAKSTSARAKHNLNYWQFGDYIGVGAGSHSKITDLNTGHIRRYWKTRLPTDYMKRVASQYRNPCTAGEKVIASSELPLEFFMNALRLTQGVTIQTYESFTGLPFSNLDLSELIQKELLEVNNTIVRPTHLGTRYLNNVLDHFLVT</sequence>
<evidence type="ECO:0000256" key="9">
    <source>
        <dbReference type="ARBA" id="ARBA00023186"/>
    </source>
</evidence>
<name>A0ABQ0A5N7_9GAMM</name>
<evidence type="ECO:0000256" key="7">
    <source>
        <dbReference type="ARBA" id="ARBA00023004"/>
    </source>
</evidence>
<evidence type="ECO:0000256" key="6">
    <source>
        <dbReference type="ARBA" id="ARBA00022723"/>
    </source>
</evidence>
<dbReference type="SUPFAM" id="SSF102114">
    <property type="entry name" value="Radical SAM enzymes"/>
    <property type="match status" value="1"/>
</dbReference>
<evidence type="ECO:0000256" key="4">
    <source>
        <dbReference type="ARBA" id="ARBA00022617"/>
    </source>
</evidence>
<keyword evidence="9 10" id="KW-0143">Chaperone</keyword>
<dbReference type="PANTHER" id="PTHR13932">
    <property type="entry name" value="COPROPORPHYRINIGEN III OXIDASE"/>
    <property type="match status" value="1"/>
</dbReference>
<dbReference type="InterPro" id="IPR007197">
    <property type="entry name" value="rSAM"/>
</dbReference>
<dbReference type="Gene3D" id="3.20.20.70">
    <property type="entry name" value="Aldolase class I"/>
    <property type="match status" value="1"/>
</dbReference>
<evidence type="ECO:0000256" key="5">
    <source>
        <dbReference type="ARBA" id="ARBA00022691"/>
    </source>
</evidence>
<keyword evidence="5 10" id="KW-0949">S-adenosyl-L-methionine</keyword>
<evidence type="ECO:0000256" key="3">
    <source>
        <dbReference type="ARBA" id="ARBA00017228"/>
    </source>
</evidence>
<keyword evidence="13" id="KW-1185">Reference proteome</keyword>
<dbReference type="InterPro" id="IPR010723">
    <property type="entry name" value="HemN_C"/>
</dbReference>
<dbReference type="PROSITE" id="PS51918">
    <property type="entry name" value="RADICAL_SAM"/>
    <property type="match status" value="1"/>
</dbReference>
<evidence type="ECO:0000313" key="12">
    <source>
        <dbReference type="EMBL" id="GAA6166952.1"/>
    </source>
</evidence>
<dbReference type="SFLD" id="SFLDF00562">
    <property type="entry name" value="HemN-like__clustered_with_heat"/>
    <property type="match status" value="1"/>
</dbReference>
<comment type="subcellular location">
    <subcellularLocation>
        <location evidence="10">Cytoplasm</location>
    </subcellularLocation>
</comment>
<dbReference type="InterPro" id="IPR004559">
    <property type="entry name" value="HemW-like"/>
</dbReference>
<keyword evidence="8 10" id="KW-0411">Iron-sulfur</keyword>
<comment type="caution">
    <text evidence="12">The sequence shown here is derived from an EMBL/GenBank/DDBJ whole genome shotgun (WGS) entry which is preliminary data.</text>
</comment>
<evidence type="ECO:0000256" key="1">
    <source>
        <dbReference type="ARBA" id="ARBA00001966"/>
    </source>
</evidence>
<dbReference type="InterPro" id="IPR058240">
    <property type="entry name" value="rSAM_sf"/>
</dbReference>
<dbReference type="PANTHER" id="PTHR13932:SF5">
    <property type="entry name" value="RADICAL S-ADENOSYL METHIONINE DOMAIN-CONTAINING PROTEIN 1, MITOCHONDRIAL"/>
    <property type="match status" value="1"/>
</dbReference>
<dbReference type="SFLD" id="SFLDG01065">
    <property type="entry name" value="anaerobic_coproporphyrinogen-I"/>
    <property type="match status" value="1"/>
</dbReference>
<dbReference type="CDD" id="cd01335">
    <property type="entry name" value="Radical_SAM"/>
    <property type="match status" value="1"/>
</dbReference>
<dbReference type="Pfam" id="PF04055">
    <property type="entry name" value="Radical_SAM"/>
    <property type="match status" value="1"/>
</dbReference>
<keyword evidence="10" id="KW-0963">Cytoplasm</keyword>
<organism evidence="12 13">
    <name type="scientific">Sessilibacter corallicola</name>
    <dbReference type="NCBI Taxonomy" id="2904075"/>
    <lineage>
        <taxon>Bacteria</taxon>
        <taxon>Pseudomonadati</taxon>
        <taxon>Pseudomonadota</taxon>
        <taxon>Gammaproteobacteria</taxon>
        <taxon>Cellvibrionales</taxon>
        <taxon>Cellvibrionaceae</taxon>
        <taxon>Sessilibacter</taxon>
    </lineage>
</organism>
<dbReference type="NCBIfam" id="TIGR00539">
    <property type="entry name" value="hemN_rel"/>
    <property type="match status" value="1"/>
</dbReference>
<feature type="domain" description="Radical SAM core" evidence="11">
    <location>
        <begin position="3"/>
        <end position="241"/>
    </location>
</feature>
<evidence type="ECO:0000256" key="8">
    <source>
        <dbReference type="ARBA" id="ARBA00023014"/>
    </source>
</evidence>
<dbReference type="InterPro" id="IPR034505">
    <property type="entry name" value="Coproporphyrinogen-III_oxidase"/>
</dbReference>
<keyword evidence="4 10" id="KW-0349">Heme</keyword>
<evidence type="ECO:0000256" key="10">
    <source>
        <dbReference type="RuleBase" id="RU364116"/>
    </source>
</evidence>
<comment type="cofactor">
    <cofactor evidence="1">
        <name>[4Fe-4S] cluster</name>
        <dbReference type="ChEBI" id="CHEBI:49883"/>
    </cofactor>
</comment>
<dbReference type="Pfam" id="PF06969">
    <property type="entry name" value="HemN_C"/>
    <property type="match status" value="1"/>
</dbReference>
<keyword evidence="10" id="KW-0004">4Fe-4S</keyword>
<dbReference type="SMART" id="SM00729">
    <property type="entry name" value="Elp3"/>
    <property type="match status" value="1"/>
</dbReference>
<dbReference type="Proteomes" id="UP001465153">
    <property type="component" value="Unassembled WGS sequence"/>
</dbReference>
<evidence type="ECO:0000256" key="2">
    <source>
        <dbReference type="ARBA" id="ARBA00006100"/>
    </source>
</evidence>
<dbReference type="InterPro" id="IPR013785">
    <property type="entry name" value="Aldolase_TIM"/>
</dbReference>
<proteinExistence type="inferred from homology"/>